<evidence type="ECO:0000256" key="3">
    <source>
        <dbReference type="ARBA" id="ARBA00022833"/>
    </source>
</evidence>
<evidence type="ECO:0000256" key="4">
    <source>
        <dbReference type="PROSITE-ProRule" id="PRU00723"/>
    </source>
</evidence>
<dbReference type="SMART" id="SM00356">
    <property type="entry name" value="ZnF_C3H1"/>
    <property type="match status" value="1"/>
</dbReference>
<evidence type="ECO:0000256" key="5">
    <source>
        <dbReference type="SAM" id="MobiDB-lite"/>
    </source>
</evidence>
<feature type="region of interest" description="Disordered" evidence="5">
    <location>
        <begin position="730"/>
        <end position="1126"/>
    </location>
</feature>
<evidence type="ECO:0000259" key="6">
    <source>
        <dbReference type="PROSITE" id="PS50103"/>
    </source>
</evidence>
<dbReference type="EnsemblMetazoa" id="CapteT222693">
    <property type="protein sequence ID" value="CapteP222693"/>
    <property type="gene ID" value="CapteG222693"/>
</dbReference>
<feature type="compositionally biased region" description="Basic residues" evidence="5">
    <location>
        <begin position="277"/>
        <end position="297"/>
    </location>
</feature>
<feature type="compositionally biased region" description="Basic and acidic residues" evidence="5">
    <location>
        <begin position="422"/>
        <end position="433"/>
    </location>
</feature>
<dbReference type="SUPFAM" id="SSF90229">
    <property type="entry name" value="CCCH zinc finger"/>
    <property type="match status" value="1"/>
</dbReference>
<feature type="region of interest" description="Disordered" evidence="5">
    <location>
        <begin position="1"/>
        <end position="32"/>
    </location>
</feature>
<feature type="compositionally biased region" description="Polar residues" evidence="5">
    <location>
        <begin position="804"/>
        <end position="813"/>
    </location>
</feature>
<dbReference type="OMA" id="CKYANTH"/>
<dbReference type="STRING" id="283909.R7TP91"/>
<evidence type="ECO:0000313" key="9">
    <source>
        <dbReference type="Proteomes" id="UP000014760"/>
    </source>
</evidence>
<evidence type="ECO:0000313" key="8">
    <source>
        <dbReference type="EnsemblMetazoa" id="CapteP222693"/>
    </source>
</evidence>
<dbReference type="InterPro" id="IPR036855">
    <property type="entry name" value="Znf_CCCH_sf"/>
</dbReference>
<feature type="compositionally biased region" description="Basic and acidic residues" evidence="5">
    <location>
        <begin position="730"/>
        <end position="749"/>
    </location>
</feature>
<feature type="compositionally biased region" description="Basic and acidic residues" evidence="5">
    <location>
        <begin position="99"/>
        <end position="121"/>
    </location>
</feature>
<reference evidence="7 9" key="2">
    <citation type="journal article" date="2013" name="Nature">
        <title>Insights into bilaterian evolution from three spiralian genomes.</title>
        <authorList>
            <person name="Simakov O."/>
            <person name="Marletaz F."/>
            <person name="Cho S.J."/>
            <person name="Edsinger-Gonzales E."/>
            <person name="Havlak P."/>
            <person name="Hellsten U."/>
            <person name="Kuo D.H."/>
            <person name="Larsson T."/>
            <person name="Lv J."/>
            <person name="Arendt D."/>
            <person name="Savage R."/>
            <person name="Osoegawa K."/>
            <person name="de Jong P."/>
            <person name="Grimwood J."/>
            <person name="Chapman J.A."/>
            <person name="Shapiro H."/>
            <person name="Aerts A."/>
            <person name="Otillar R.P."/>
            <person name="Terry A.Y."/>
            <person name="Boore J.L."/>
            <person name="Grigoriev I.V."/>
            <person name="Lindberg D.R."/>
            <person name="Seaver E.C."/>
            <person name="Weisblat D.A."/>
            <person name="Putnam N.H."/>
            <person name="Rokhsar D.S."/>
        </authorList>
    </citation>
    <scope>NUCLEOTIDE SEQUENCE</scope>
    <source>
        <strain evidence="7 9">I ESC-2004</strain>
    </source>
</reference>
<dbReference type="GO" id="GO:0036396">
    <property type="term" value="C:RNA N6-methyladenosine methyltransferase complex"/>
    <property type="evidence" value="ECO:0007669"/>
    <property type="project" value="InterPro"/>
</dbReference>
<feature type="domain" description="C3H1-type" evidence="6">
    <location>
        <begin position="39"/>
        <end position="67"/>
    </location>
</feature>
<feature type="compositionally biased region" description="Basic and acidic residues" evidence="5">
    <location>
        <begin position="983"/>
        <end position="1035"/>
    </location>
</feature>
<name>R7TP91_CAPTE</name>
<evidence type="ECO:0000256" key="2">
    <source>
        <dbReference type="ARBA" id="ARBA00022771"/>
    </source>
</evidence>
<feature type="compositionally biased region" description="Basic residues" evidence="5">
    <location>
        <begin position="325"/>
        <end position="335"/>
    </location>
</feature>
<feature type="compositionally biased region" description="Basic and acidic residues" evidence="5">
    <location>
        <begin position="71"/>
        <end position="87"/>
    </location>
</feature>
<feature type="compositionally biased region" description="Basic residues" evidence="5">
    <location>
        <begin position="217"/>
        <end position="233"/>
    </location>
</feature>
<protein>
    <recommendedName>
        <fullName evidence="6">C3H1-type domain-containing protein</fullName>
    </recommendedName>
</protein>
<dbReference type="EMBL" id="AMQN01002392">
    <property type="status" value="NOT_ANNOTATED_CDS"/>
    <property type="molecule type" value="Genomic_DNA"/>
</dbReference>
<feature type="compositionally biased region" description="Acidic residues" evidence="5">
    <location>
        <begin position="137"/>
        <end position="151"/>
    </location>
</feature>
<dbReference type="Pfam" id="PF00642">
    <property type="entry name" value="zf-CCCH"/>
    <property type="match status" value="1"/>
</dbReference>
<dbReference type="PROSITE" id="PS50103">
    <property type="entry name" value="ZF_C3H1"/>
    <property type="match status" value="1"/>
</dbReference>
<feature type="compositionally biased region" description="Basic and acidic residues" evidence="5">
    <location>
        <begin position="761"/>
        <end position="790"/>
    </location>
</feature>
<dbReference type="AlphaFoldDB" id="R7TP91"/>
<keyword evidence="3 4" id="KW-0862">Zinc</keyword>
<gene>
    <name evidence="7" type="ORF">CAPTEDRAFT_222693</name>
</gene>
<dbReference type="PANTHER" id="PTHR38563:SF1">
    <property type="entry name" value="FL(2)D-ASSOCIATED COMPLEX COMPONENT"/>
    <property type="match status" value="1"/>
</dbReference>
<keyword evidence="2 4" id="KW-0863">Zinc-finger</keyword>
<keyword evidence="1 4" id="KW-0479">Metal-binding</keyword>
<dbReference type="PANTHER" id="PTHR38563">
    <property type="entry name" value="FL(2)D-ASSOCIATED COMPLEX COMPONENT"/>
    <property type="match status" value="1"/>
</dbReference>
<feature type="zinc finger region" description="C3H1-type" evidence="4">
    <location>
        <begin position="39"/>
        <end position="67"/>
    </location>
</feature>
<organism evidence="7">
    <name type="scientific">Capitella teleta</name>
    <name type="common">Polychaete worm</name>
    <dbReference type="NCBI Taxonomy" id="283909"/>
    <lineage>
        <taxon>Eukaryota</taxon>
        <taxon>Metazoa</taxon>
        <taxon>Spiralia</taxon>
        <taxon>Lophotrochozoa</taxon>
        <taxon>Annelida</taxon>
        <taxon>Polychaeta</taxon>
        <taxon>Sedentaria</taxon>
        <taxon>Scolecida</taxon>
        <taxon>Capitellidae</taxon>
        <taxon>Capitella</taxon>
    </lineage>
</organism>
<feature type="compositionally biased region" description="Basic and acidic residues" evidence="5">
    <location>
        <begin position="444"/>
        <end position="468"/>
    </location>
</feature>
<evidence type="ECO:0000256" key="1">
    <source>
        <dbReference type="ARBA" id="ARBA00022723"/>
    </source>
</evidence>
<feature type="compositionally biased region" description="Basic and acidic residues" evidence="5">
    <location>
        <begin position="960"/>
        <end position="975"/>
    </location>
</feature>
<dbReference type="InterPro" id="IPR040427">
    <property type="entry name" value="Flacc"/>
</dbReference>
<feature type="region of interest" description="Disordered" evidence="5">
    <location>
        <begin position="55"/>
        <end position="582"/>
    </location>
</feature>
<sequence length="1278" mass="148018">MSSSKSRRRVTVDQEPLARSSESLSEKRTKRSVFQRLGSVPAEVCHLWVSTGHCNYGSSCKFNHPTSASRGSKESNERERSPDDLRHRMPPRKRNQSQSDHEESRPKKRDRSERQAKEGKAVKSAVIVGRSARESDYEAPLEQPEDSDLDMDSTRLLMKKRLQLQQQLNELEEAEKAEQDDPISPSGPHLKQTPEEVLDDMYRQKPRERFLEEDPLHRHKPKEKKKKKRKEKLRRSDPPPPPPQLPEGDEFAGAPVKRRHSRDQPKGKARSPELKKLVRPSRSRSPHVKKKALKKKREVGPGEVDRKNWGPKKEEKRLSLSPRGKAAKHLKHERKRSLSPERRKAEGMRSSRGRAREGARRKSSTTSSTSSSSSSSSSSSTSGSSSSSSSSASSRERLKKKGQRKMLVQESVKGRMHKPPPLRHEEPVRREDEVLVPPPPPPQPKEEFRRGPKPDYSKAQRALSPKEGRPKRHDRSLDYREQKKEDSWKREEVASKESSADYQKRYDRQYRDDYYQREKEARDKGREPREGERDRERAPREDDRGREDLRESIKDADKMRYRDVERTRSREDERMRAAEDPRLRESERLKAERDFHLYFKEYEQLRLHEHASKYQEVYAAEMARHAEHYDRAAYERYAVEARKDDPRVRGAEYAQGYSRDERVEAYYRYRRELEEGHRHDDRSRGHDDRRRIDDAGRAVVDDRGRYVDDRGRLLDKREAERARYDERARLPEERSRHYDSRSVRDDPRVRGAYADPAGYAVEERHSRRQHWEDRSETHGHHGDQYDERSRAAYSSRRRPEETASPRSANSPSGSVAVGHPDYKRDSDAFRTASQTRDQSWDRRAPRPKEEGGRSREWEEHHAREARAPEEDVRPRSQPRSGSYDKRRRSSPSWDDRDAKRSRKDRPQGEAPSAYNRDADWSADAAKRGTEAHRSSSKDPREHEERTRRSPSRSSLGSRHSYRDDRYRGDYERNRGEPVVAPPEEVKREASPPKKEIITEDEVPEKKTEEEKEVVVEEVPPPKEEINEEVQPKAELEVVTPVEEDTPTPEAEKIEEEIVKVIEKASDEVETVSSNGDLSSQSPEEVMDATPDDGGLSPEYDDISDDDLDELFDKEAEQEKEDAKKEVDSLGIDWQSLAGSTAAPQATDQGALQRFTPAALLTSIGFSEKYAGRALSSKAKELCNSFLNEGKKAEDGNSDVTVSLSGVKRSGHRENTLQDVGRARRALCARRDLYLRRKLCKVDKFPEGFVLYALPIVDQELYRQSMTLFQQNRQVNSTS</sequence>
<keyword evidence="9" id="KW-1185">Reference proteome</keyword>
<feature type="compositionally biased region" description="Basic and acidic residues" evidence="5">
    <location>
        <begin position="838"/>
        <end position="874"/>
    </location>
</feature>
<feature type="compositionally biased region" description="Acidic residues" evidence="5">
    <location>
        <begin position="1098"/>
        <end position="1109"/>
    </location>
</feature>
<feature type="compositionally biased region" description="Basic and acidic residues" evidence="5">
    <location>
        <begin position="262"/>
        <end position="276"/>
    </location>
</feature>
<feature type="compositionally biased region" description="Basic and acidic residues" evidence="5">
    <location>
        <begin position="200"/>
        <end position="216"/>
    </location>
</feature>
<dbReference type="Proteomes" id="UP000014760">
    <property type="component" value="Unassembled WGS sequence"/>
</dbReference>
<feature type="compositionally biased region" description="Low complexity" evidence="5">
    <location>
        <begin position="364"/>
        <end position="393"/>
    </location>
</feature>
<feature type="compositionally biased region" description="Basic and acidic residues" evidence="5">
    <location>
        <begin position="298"/>
        <end position="318"/>
    </location>
</feature>
<feature type="compositionally biased region" description="Basic and acidic residues" evidence="5">
    <location>
        <begin position="336"/>
        <end position="360"/>
    </location>
</feature>
<dbReference type="InterPro" id="IPR000571">
    <property type="entry name" value="Znf_CCCH"/>
</dbReference>
<feature type="compositionally biased region" description="Basic and acidic residues" evidence="5">
    <location>
        <begin position="1049"/>
        <end position="1066"/>
    </location>
</feature>
<evidence type="ECO:0000313" key="7">
    <source>
        <dbReference type="EMBL" id="ELT95713.1"/>
    </source>
</evidence>
<proteinExistence type="predicted"/>
<feature type="compositionally biased region" description="Basic and acidic residues" evidence="5">
    <location>
        <begin position="475"/>
        <end position="582"/>
    </location>
</feature>
<dbReference type="HOGENOM" id="CLU_263341_0_0_1"/>
<dbReference type="EMBL" id="KB309044">
    <property type="protein sequence ID" value="ELT95713.1"/>
    <property type="molecule type" value="Genomic_DNA"/>
</dbReference>
<feature type="compositionally biased region" description="Basic and acidic residues" evidence="5">
    <location>
        <begin position="916"/>
        <end position="947"/>
    </location>
</feature>
<reference evidence="8" key="3">
    <citation type="submission" date="2015-06" db="UniProtKB">
        <authorList>
            <consortium name="EnsemblMetazoa"/>
        </authorList>
    </citation>
    <scope>IDENTIFICATION</scope>
</reference>
<reference evidence="9" key="1">
    <citation type="submission" date="2012-12" db="EMBL/GenBank/DDBJ databases">
        <authorList>
            <person name="Hellsten U."/>
            <person name="Grimwood J."/>
            <person name="Chapman J.A."/>
            <person name="Shapiro H."/>
            <person name="Aerts A."/>
            <person name="Otillar R.P."/>
            <person name="Terry A.Y."/>
            <person name="Boore J.L."/>
            <person name="Simakov O."/>
            <person name="Marletaz F."/>
            <person name="Cho S.-J."/>
            <person name="Edsinger-Gonzales E."/>
            <person name="Havlak P."/>
            <person name="Kuo D.-H."/>
            <person name="Larsson T."/>
            <person name="Lv J."/>
            <person name="Arendt D."/>
            <person name="Savage R."/>
            <person name="Osoegawa K."/>
            <person name="de Jong P."/>
            <person name="Lindberg D.R."/>
            <person name="Seaver E.C."/>
            <person name="Weisblat D.A."/>
            <person name="Putnam N.H."/>
            <person name="Grigoriev I.V."/>
            <person name="Rokhsar D.S."/>
        </authorList>
    </citation>
    <scope>NUCLEOTIDE SEQUENCE</scope>
    <source>
        <strain evidence="9">I ESC-2004</strain>
    </source>
</reference>
<dbReference type="GO" id="GO:0008270">
    <property type="term" value="F:zinc ion binding"/>
    <property type="evidence" value="ECO:0007669"/>
    <property type="project" value="UniProtKB-KW"/>
</dbReference>
<feature type="compositionally biased region" description="Polar residues" evidence="5">
    <location>
        <begin position="1070"/>
        <end position="1082"/>
    </location>
</feature>
<accession>R7TP91</accession>
<feature type="compositionally biased region" description="Polar residues" evidence="5">
    <location>
        <begin position="55"/>
        <end position="70"/>
    </location>
</feature>
<dbReference type="GO" id="GO:0016556">
    <property type="term" value="P:mRNA modification"/>
    <property type="evidence" value="ECO:0007669"/>
    <property type="project" value="InterPro"/>
</dbReference>
<feature type="compositionally biased region" description="Basic and acidic residues" evidence="5">
    <location>
        <begin position="1110"/>
        <end position="1126"/>
    </location>
</feature>